<organism evidence="3 4">
    <name type="scientific">Scopulibacillus darangshiensis</name>
    <dbReference type="NCBI Taxonomy" id="442528"/>
    <lineage>
        <taxon>Bacteria</taxon>
        <taxon>Bacillati</taxon>
        <taxon>Bacillota</taxon>
        <taxon>Bacilli</taxon>
        <taxon>Bacillales</taxon>
        <taxon>Sporolactobacillaceae</taxon>
        <taxon>Scopulibacillus</taxon>
    </lineage>
</organism>
<dbReference type="Proteomes" id="UP000295416">
    <property type="component" value="Unassembled WGS sequence"/>
</dbReference>
<name>A0A4R2NU12_9BACL</name>
<dbReference type="EMBL" id="SLXK01000022">
    <property type="protein sequence ID" value="TCP24958.1"/>
    <property type="molecule type" value="Genomic_DNA"/>
</dbReference>
<dbReference type="InterPro" id="IPR050266">
    <property type="entry name" value="AB_hydrolase_sf"/>
</dbReference>
<dbReference type="AlphaFoldDB" id="A0A4R2NU12"/>
<evidence type="ECO:0000259" key="2">
    <source>
        <dbReference type="Pfam" id="PF00561"/>
    </source>
</evidence>
<dbReference type="InterPro" id="IPR029058">
    <property type="entry name" value="AB_hydrolase_fold"/>
</dbReference>
<evidence type="ECO:0000313" key="3">
    <source>
        <dbReference type="EMBL" id="TCP24958.1"/>
    </source>
</evidence>
<dbReference type="Pfam" id="PF00561">
    <property type="entry name" value="Abhydrolase_1"/>
    <property type="match status" value="1"/>
</dbReference>
<gene>
    <name evidence="3" type="ORF">EV207_12261</name>
</gene>
<keyword evidence="4" id="KW-1185">Reference proteome</keyword>
<feature type="domain" description="AB hydrolase-1" evidence="2">
    <location>
        <begin position="21"/>
        <end position="248"/>
    </location>
</feature>
<proteinExistence type="predicted"/>
<dbReference type="PANTHER" id="PTHR43798:SF31">
    <property type="entry name" value="AB HYDROLASE SUPERFAMILY PROTEIN YCLE"/>
    <property type="match status" value="1"/>
</dbReference>
<accession>A0A4R2NU12</accession>
<dbReference type="GO" id="GO:0016787">
    <property type="term" value="F:hydrolase activity"/>
    <property type="evidence" value="ECO:0007669"/>
    <property type="project" value="UniProtKB-KW"/>
</dbReference>
<keyword evidence="1" id="KW-0378">Hydrolase</keyword>
<comment type="caution">
    <text evidence="3">The sequence shown here is derived from an EMBL/GenBank/DDBJ whole genome shotgun (WGS) entry which is preliminary data.</text>
</comment>
<dbReference type="SUPFAM" id="SSF53474">
    <property type="entry name" value="alpha/beta-Hydrolases"/>
    <property type="match status" value="1"/>
</dbReference>
<dbReference type="PRINTS" id="PR00111">
    <property type="entry name" value="ABHYDROLASE"/>
</dbReference>
<dbReference type="RefSeq" id="WP_132746852.1">
    <property type="nucleotide sequence ID" value="NZ_SLXK01000022.1"/>
</dbReference>
<dbReference type="GO" id="GO:0016020">
    <property type="term" value="C:membrane"/>
    <property type="evidence" value="ECO:0007669"/>
    <property type="project" value="TreeGrafter"/>
</dbReference>
<reference evidence="3 4" key="1">
    <citation type="submission" date="2019-03" db="EMBL/GenBank/DDBJ databases">
        <title>Genomic Encyclopedia of Type Strains, Phase IV (KMG-IV): sequencing the most valuable type-strain genomes for metagenomic binning, comparative biology and taxonomic classification.</title>
        <authorList>
            <person name="Goeker M."/>
        </authorList>
    </citation>
    <scope>NUCLEOTIDE SEQUENCE [LARGE SCALE GENOMIC DNA]</scope>
    <source>
        <strain evidence="3 4">DSM 19377</strain>
    </source>
</reference>
<evidence type="ECO:0000256" key="1">
    <source>
        <dbReference type="ARBA" id="ARBA00022801"/>
    </source>
</evidence>
<dbReference type="PANTHER" id="PTHR43798">
    <property type="entry name" value="MONOACYLGLYCEROL LIPASE"/>
    <property type="match status" value="1"/>
</dbReference>
<sequence>MPAATYGGHLFQYEEKGTGVPLILLHGVGLDHTMWDEQIDGLSQHYRVIAYDMPGHGGSEHPPAPHTLPQYAEHLAALMNYLDIDRAHIVGFSMGGMVAQSFAVSYPAKVDTLTIMSAVADRPEEKREAVLSRVAEVKEIGPAQTIEPAIQRWFNQTFVEKNQEVVGRIRCRLQRNDPESYLAAYTLFATADQELWPMLSGISQSALIMTGEHDMGSTPEMAGAMGRKIRQSTLAIIPGVKHMLPIEAAEVVNERIHRFIMEHECKEAKECHN</sequence>
<protein>
    <submittedName>
        <fullName evidence="3">3-oxoadipate enol-lactonase</fullName>
    </submittedName>
</protein>
<evidence type="ECO:0000313" key="4">
    <source>
        <dbReference type="Proteomes" id="UP000295416"/>
    </source>
</evidence>
<dbReference type="InterPro" id="IPR000073">
    <property type="entry name" value="AB_hydrolase_1"/>
</dbReference>
<dbReference type="Gene3D" id="3.40.50.1820">
    <property type="entry name" value="alpha/beta hydrolase"/>
    <property type="match status" value="1"/>
</dbReference>
<dbReference type="OrthoDB" id="9805423at2"/>